<reference evidence="3" key="1">
    <citation type="journal article" date="2018" name="DNA Res.">
        <title>Multiple hybrid de novo genome assembly of finger millet, an orphan allotetraploid crop.</title>
        <authorList>
            <person name="Hatakeyama M."/>
            <person name="Aluri S."/>
            <person name="Balachadran M.T."/>
            <person name="Sivarajan S.R."/>
            <person name="Patrignani A."/>
            <person name="Gruter S."/>
            <person name="Poveda L."/>
            <person name="Shimizu-Inatsugi R."/>
            <person name="Baeten J."/>
            <person name="Francoijs K.J."/>
            <person name="Nataraja K.N."/>
            <person name="Reddy Y.A.N."/>
            <person name="Phadnis S."/>
            <person name="Ravikumar R.L."/>
            <person name="Schlapbach R."/>
            <person name="Sreeman S.M."/>
            <person name="Shimizu K.K."/>
        </authorList>
    </citation>
    <scope>NUCLEOTIDE SEQUENCE</scope>
</reference>
<feature type="compositionally biased region" description="Low complexity" evidence="1">
    <location>
        <begin position="137"/>
        <end position="146"/>
    </location>
</feature>
<proteinExistence type="predicted"/>
<evidence type="ECO:0000256" key="2">
    <source>
        <dbReference type="SAM" id="Phobius"/>
    </source>
</evidence>
<keyword evidence="4" id="KW-1185">Reference proteome</keyword>
<comment type="caution">
    <text evidence="3">The sequence shown here is derived from an EMBL/GenBank/DDBJ whole genome shotgun (WGS) entry which is preliminary data.</text>
</comment>
<evidence type="ECO:0000256" key="1">
    <source>
        <dbReference type="SAM" id="MobiDB-lite"/>
    </source>
</evidence>
<feature type="region of interest" description="Disordered" evidence="1">
    <location>
        <begin position="107"/>
        <end position="126"/>
    </location>
</feature>
<feature type="region of interest" description="Disordered" evidence="1">
    <location>
        <begin position="53"/>
        <end position="73"/>
    </location>
</feature>
<evidence type="ECO:0000313" key="4">
    <source>
        <dbReference type="Proteomes" id="UP001054889"/>
    </source>
</evidence>
<gene>
    <name evidence="3" type="primary">gb16984</name>
    <name evidence="3" type="ORF">PR202_gb16984</name>
</gene>
<name>A0AAV5F3B3_ELECO</name>
<keyword evidence="2" id="KW-0812">Transmembrane</keyword>
<organism evidence="3 4">
    <name type="scientific">Eleusine coracana subsp. coracana</name>
    <dbReference type="NCBI Taxonomy" id="191504"/>
    <lineage>
        <taxon>Eukaryota</taxon>
        <taxon>Viridiplantae</taxon>
        <taxon>Streptophyta</taxon>
        <taxon>Embryophyta</taxon>
        <taxon>Tracheophyta</taxon>
        <taxon>Spermatophyta</taxon>
        <taxon>Magnoliopsida</taxon>
        <taxon>Liliopsida</taxon>
        <taxon>Poales</taxon>
        <taxon>Poaceae</taxon>
        <taxon>PACMAD clade</taxon>
        <taxon>Chloridoideae</taxon>
        <taxon>Cynodonteae</taxon>
        <taxon>Eleusininae</taxon>
        <taxon>Eleusine</taxon>
    </lineage>
</organism>
<dbReference type="PANTHER" id="PTHR33429:SF42">
    <property type="entry name" value="OS06G0481900 PROTEIN"/>
    <property type="match status" value="1"/>
</dbReference>
<dbReference type="Proteomes" id="UP001054889">
    <property type="component" value="Unassembled WGS sequence"/>
</dbReference>
<feature type="region of interest" description="Disordered" evidence="1">
    <location>
        <begin position="137"/>
        <end position="159"/>
    </location>
</feature>
<accession>A0AAV5F3B3</accession>
<keyword evidence="2" id="KW-0472">Membrane</keyword>
<dbReference type="AlphaFoldDB" id="A0AAV5F3B3"/>
<dbReference type="EMBL" id="BQKI01000081">
    <property type="protein sequence ID" value="GJN28815.1"/>
    <property type="molecule type" value="Genomic_DNA"/>
</dbReference>
<feature type="transmembrane region" description="Helical" evidence="2">
    <location>
        <begin position="29"/>
        <end position="49"/>
    </location>
</feature>
<protein>
    <submittedName>
        <fullName evidence="3">Uncharacterized protein</fullName>
    </submittedName>
</protein>
<sequence>MSSYSYYPSSSGSVEHVRRPAAEDGQGSFGPVLVVLAVVSFLSVAACIAGRVCGRGSSSSSTADEQQGSEAEKAGFGATQLAVMRPVPCSRATVHDLDEAFEIKLLPPNPAGARETGGPGTQQRPVPRAPRQFIAAAGAPGFRGPPSGNGGVVRPPHVRSGAAFVPAQAQRCK</sequence>
<dbReference type="PANTHER" id="PTHR33429">
    <property type="entry name" value="OS02G0708000 PROTEIN-RELATED"/>
    <property type="match status" value="1"/>
</dbReference>
<evidence type="ECO:0000313" key="3">
    <source>
        <dbReference type="EMBL" id="GJN28815.1"/>
    </source>
</evidence>
<feature type="compositionally biased region" description="Low complexity" evidence="1">
    <location>
        <begin position="1"/>
        <end position="13"/>
    </location>
</feature>
<keyword evidence="2" id="KW-1133">Transmembrane helix</keyword>
<reference evidence="3" key="2">
    <citation type="submission" date="2021-12" db="EMBL/GenBank/DDBJ databases">
        <title>Resequencing data analysis of finger millet.</title>
        <authorList>
            <person name="Hatakeyama M."/>
            <person name="Aluri S."/>
            <person name="Balachadran M.T."/>
            <person name="Sivarajan S.R."/>
            <person name="Poveda L."/>
            <person name="Shimizu-Inatsugi R."/>
            <person name="Schlapbach R."/>
            <person name="Sreeman S.M."/>
            <person name="Shimizu K.K."/>
        </authorList>
    </citation>
    <scope>NUCLEOTIDE SEQUENCE</scope>
</reference>
<feature type="region of interest" description="Disordered" evidence="1">
    <location>
        <begin position="1"/>
        <end position="24"/>
    </location>
</feature>